<feature type="region of interest" description="Disordered" evidence="1">
    <location>
        <begin position="48"/>
        <end position="71"/>
    </location>
</feature>
<keyword evidence="3" id="KW-1185">Reference proteome</keyword>
<dbReference type="AlphaFoldDB" id="A0AAV4SXJ5"/>
<accession>A0AAV4SXJ5</accession>
<comment type="caution">
    <text evidence="2">The sequence shown here is derived from an EMBL/GenBank/DDBJ whole genome shotgun (WGS) entry which is preliminary data.</text>
</comment>
<proteinExistence type="predicted"/>
<feature type="compositionally biased region" description="Polar residues" evidence="1">
    <location>
        <begin position="55"/>
        <end position="71"/>
    </location>
</feature>
<evidence type="ECO:0000313" key="2">
    <source>
        <dbReference type="EMBL" id="GIY38644.1"/>
    </source>
</evidence>
<name>A0AAV4SXJ5_CAEEX</name>
<reference evidence="2 3" key="1">
    <citation type="submission" date="2021-06" db="EMBL/GenBank/DDBJ databases">
        <title>Caerostris extrusa draft genome.</title>
        <authorList>
            <person name="Kono N."/>
            <person name="Arakawa K."/>
        </authorList>
    </citation>
    <scope>NUCLEOTIDE SEQUENCE [LARGE SCALE GENOMIC DNA]</scope>
</reference>
<evidence type="ECO:0000256" key="1">
    <source>
        <dbReference type="SAM" id="MobiDB-lite"/>
    </source>
</evidence>
<sequence length="71" mass="8157">MPEYPPLSVTQITPLRLANKRDIMKVLSGKWHLLVDYLFNKPLPPGMGKSFPLQRPSQRNDSTSKPQNIIR</sequence>
<dbReference type="Proteomes" id="UP001054945">
    <property type="component" value="Unassembled WGS sequence"/>
</dbReference>
<organism evidence="2 3">
    <name type="scientific">Caerostris extrusa</name>
    <name type="common">Bark spider</name>
    <name type="synonym">Caerostris bankana</name>
    <dbReference type="NCBI Taxonomy" id="172846"/>
    <lineage>
        <taxon>Eukaryota</taxon>
        <taxon>Metazoa</taxon>
        <taxon>Ecdysozoa</taxon>
        <taxon>Arthropoda</taxon>
        <taxon>Chelicerata</taxon>
        <taxon>Arachnida</taxon>
        <taxon>Araneae</taxon>
        <taxon>Araneomorphae</taxon>
        <taxon>Entelegynae</taxon>
        <taxon>Araneoidea</taxon>
        <taxon>Araneidae</taxon>
        <taxon>Caerostris</taxon>
    </lineage>
</organism>
<gene>
    <name evidence="2" type="ORF">CEXT_67211</name>
</gene>
<dbReference type="EMBL" id="BPLR01010338">
    <property type="protein sequence ID" value="GIY38644.1"/>
    <property type="molecule type" value="Genomic_DNA"/>
</dbReference>
<evidence type="ECO:0000313" key="3">
    <source>
        <dbReference type="Proteomes" id="UP001054945"/>
    </source>
</evidence>
<protein>
    <submittedName>
        <fullName evidence="2">Uncharacterized protein</fullName>
    </submittedName>
</protein>